<dbReference type="InterPro" id="IPR001757">
    <property type="entry name" value="P_typ_ATPase"/>
</dbReference>
<evidence type="ECO:0000313" key="21">
    <source>
        <dbReference type="WBParaSite" id="DME_0000519001-mRNA-1"/>
    </source>
</evidence>
<keyword evidence="9" id="KW-0067">ATP-binding</keyword>
<comment type="subcellular location">
    <subcellularLocation>
        <location evidence="1">Endoplasmic reticulum membrane</location>
        <topology evidence="1">Multi-pass membrane protein</topology>
    </subcellularLocation>
</comment>
<evidence type="ECO:0000259" key="17">
    <source>
        <dbReference type="Pfam" id="PF23143"/>
    </source>
</evidence>
<feature type="region of interest" description="Disordered" evidence="14">
    <location>
        <begin position="871"/>
        <end position="902"/>
    </location>
</feature>
<gene>
    <name evidence="18" type="ORF">DME_LOCUS8989</name>
</gene>
<keyword evidence="20" id="KW-1185">Reference proteome</keyword>
<evidence type="ECO:0000256" key="7">
    <source>
        <dbReference type="ARBA" id="ARBA00022741"/>
    </source>
</evidence>
<dbReference type="PRINTS" id="PR00119">
    <property type="entry name" value="CATATPASE"/>
</dbReference>
<dbReference type="OrthoDB" id="48943at2759"/>
<evidence type="ECO:0000256" key="14">
    <source>
        <dbReference type="SAM" id="MobiDB-lite"/>
    </source>
</evidence>
<dbReference type="Proteomes" id="UP000274756">
    <property type="component" value="Unassembled WGS sequence"/>
</dbReference>
<keyword evidence="7" id="KW-0547">Nucleotide-binding</keyword>
<dbReference type="Gene3D" id="2.70.150.10">
    <property type="entry name" value="Calcium-transporting ATPase, cytoplasmic transduction domain A"/>
    <property type="match status" value="1"/>
</dbReference>
<dbReference type="InterPro" id="IPR006544">
    <property type="entry name" value="P-type_TPase_V"/>
</dbReference>
<dbReference type="InterPro" id="IPR008250">
    <property type="entry name" value="ATPase_P-typ_transduc_dom_A_sf"/>
</dbReference>
<evidence type="ECO:0000256" key="10">
    <source>
        <dbReference type="ARBA" id="ARBA00022842"/>
    </source>
</evidence>
<proteinExistence type="inferred from homology"/>
<keyword evidence="12 15" id="KW-1133">Transmembrane helix</keyword>
<dbReference type="STRING" id="318479.A0A0N4UD16"/>
<keyword evidence="8" id="KW-0256">Endoplasmic reticulum</keyword>
<dbReference type="FunFam" id="2.70.150.10:FF:000015">
    <property type="entry name" value="Cation-transporting ATPase"/>
    <property type="match status" value="1"/>
</dbReference>
<dbReference type="InterPro" id="IPR023299">
    <property type="entry name" value="ATPase_P-typ_cyto_dom_N"/>
</dbReference>
<name>A0A0N4UD16_DRAME</name>
<evidence type="ECO:0000256" key="4">
    <source>
        <dbReference type="ARBA" id="ARBA00022553"/>
    </source>
</evidence>
<dbReference type="Proteomes" id="UP000038040">
    <property type="component" value="Unplaced"/>
</dbReference>
<dbReference type="GO" id="GO:0019829">
    <property type="term" value="F:ATPase-coupled monoatomic cation transmembrane transporter activity"/>
    <property type="evidence" value="ECO:0007669"/>
    <property type="project" value="TreeGrafter"/>
</dbReference>
<dbReference type="GO" id="GO:0016887">
    <property type="term" value="F:ATP hydrolysis activity"/>
    <property type="evidence" value="ECO:0007669"/>
    <property type="project" value="InterPro"/>
</dbReference>
<reference evidence="21" key="1">
    <citation type="submission" date="2017-02" db="UniProtKB">
        <authorList>
            <consortium name="WormBaseParasite"/>
        </authorList>
    </citation>
    <scope>IDENTIFICATION</scope>
</reference>
<dbReference type="PANTHER" id="PTHR45630:SF7">
    <property type="entry name" value="ENDOPLASMIC RETICULUM TRANSMEMBRANE HELIX TRANSLOCASE"/>
    <property type="match status" value="1"/>
</dbReference>
<evidence type="ECO:0000256" key="13">
    <source>
        <dbReference type="ARBA" id="ARBA00023136"/>
    </source>
</evidence>
<dbReference type="CDD" id="cd07543">
    <property type="entry name" value="P-type_ATPase_cation"/>
    <property type="match status" value="1"/>
</dbReference>
<sequence length="1154" mass="130970">MAVDQLIESCTPYNRRNILIHAYIGPFVALYIIWIYLWISHYGFDDYWELGCIIIAVIGILQVLTILFCHWPITLCYFILLFQQSDINKATIIKVVPTRNNGWSEIIPLQRSKLLNGETKLWFEFQKVHYTFDQDKKLFKALELDTNQPMSYFQQSKGLETDEVILETKQNLGDNHMEMVIPKFMELFKERATAPFFVFQIFCVGLWCLEDMWYYSLFTLLMLMTFEATLVKQQLRNMSEIRNMGNKPYQIYVYRNKRWNRIKTDELLPGDIVSVGRSPEERAIPCDLLLLRGPCIVDESLLTGESVPQMKEPIEDLEKNRYFDFDSDNRLHVIFGGTKIVQHTSPAKNEAGMKAPDGGCICYVLRTGFNTSQGRLLRTIMFGVKRVTANNLETFAFIMFLLVFAIAAASYLWIKGNENESRNKYKLFLECSLILTSVIPPELPIELSLAVNNSLLALQKLGVFCTEPFRIPFAGKIDICCFDKTGTLTMDNLIVEGIAPASQNTTDDCPFIIKSASEAPSEALQVMVACHSLVRFDEDLVGDPLEKACLNWAEWNVTKNDTVIPRKSKMLPLKIFHRYHFSSVLKRMTVIAGYMVPGTSETKHIILVKGAPETIKEMYSEIPANYDKIYRNLTLRGARVLALGIKEVGTLSYQEIRTGAREDFEKELKFVGFVVISCPLKPDTKVMMKEIIDSSHKVVIITGDNPLTACHVAKVLRFTRKLPILVLDEPAESENIWMWKFIDCDMVYNLAPRSNADLDEFISRHELCITGSGFAHLLDNNISLLRKFLPHIKVFARMAPKQKERIINELKQLGFITLMCGDGTNDVGALKHADVGVALLSHPHNTTKTSEKQKKEQSDPEAIRLNSSAIQPLSATTTPNSKKFFSQQTGRRTDAPVGARQSRHYPSNTAVKRLEQMVKEMEDEEKAQIVKLGDASIAAPFTSKYTSIQSICHVIKQGRCTLVTTLQMFKILALNALVLAYSQSVLYLDGIKFSDGQATVQGLLLAACFLFISRSRPLETLAKQRPIPNIFNAYTLLTVSLQFAAHFGCLLYIVQEAKSAEPRTNVDIESEFKPNILNSAVYIMAMALQVSTFAVNYRGRPFMESLIENKPMLYSLLTSATAIFALVSGMFKDLNEKFDLVDLSYEVILQFYFL</sequence>
<dbReference type="Pfam" id="PF00122">
    <property type="entry name" value="E1-E2_ATPase"/>
    <property type="match status" value="1"/>
</dbReference>
<keyword evidence="4" id="KW-0597">Phosphoprotein</keyword>
<keyword evidence="11" id="KW-1278">Translocase</keyword>
<dbReference type="Gene3D" id="3.40.50.1000">
    <property type="entry name" value="HAD superfamily/HAD-like"/>
    <property type="match status" value="1"/>
</dbReference>
<evidence type="ECO:0000259" key="16">
    <source>
        <dbReference type="Pfam" id="PF00122"/>
    </source>
</evidence>
<evidence type="ECO:0000256" key="1">
    <source>
        <dbReference type="ARBA" id="ARBA00004477"/>
    </source>
</evidence>
<dbReference type="Gene3D" id="3.40.1110.10">
    <property type="entry name" value="Calcium-transporting ATPase, cytoplasmic domain N"/>
    <property type="match status" value="1"/>
</dbReference>
<feature type="transmembrane region" description="Helical" evidence="15">
    <location>
        <begin position="213"/>
        <end position="231"/>
    </location>
</feature>
<dbReference type="PANTHER" id="PTHR45630">
    <property type="entry name" value="CATION-TRANSPORTING ATPASE-RELATED"/>
    <property type="match status" value="1"/>
</dbReference>
<keyword evidence="10" id="KW-0460">Magnesium</keyword>
<dbReference type="SFLD" id="SFLDG00002">
    <property type="entry name" value="C1.7:_P-type_atpase_like"/>
    <property type="match status" value="1"/>
</dbReference>
<dbReference type="NCBIfam" id="TIGR01657">
    <property type="entry name" value="P-ATPase-V"/>
    <property type="match status" value="1"/>
</dbReference>
<feature type="transmembrane region" description="Helical" evidence="15">
    <location>
        <begin position="1033"/>
        <end position="1054"/>
    </location>
</feature>
<dbReference type="WBParaSite" id="DME_0000519001-mRNA-1">
    <property type="protein sequence ID" value="DME_0000519001-mRNA-1"/>
    <property type="gene ID" value="DME_0000519001"/>
</dbReference>
<feature type="transmembrane region" description="Helical" evidence="15">
    <location>
        <begin position="192"/>
        <end position="207"/>
    </location>
</feature>
<dbReference type="SFLD" id="SFLDS00003">
    <property type="entry name" value="Haloacid_Dehalogenase"/>
    <property type="match status" value="1"/>
</dbReference>
<dbReference type="GO" id="GO:0005524">
    <property type="term" value="F:ATP binding"/>
    <property type="evidence" value="ECO:0007669"/>
    <property type="project" value="UniProtKB-KW"/>
</dbReference>
<dbReference type="InterPro" id="IPR047820">
    <property type="entry name" value="P5A-type_ATPase"/>
</dbReference>
<dbReference type="SUPFAM" id="SSF81665">
    <property type="entry name" value="Calcium ATPase, transmembrane domain M"/>
    <property type="match status" value="1"/>
</dbReference>
<dbReference type="AlphaFoldDB" id="A0A0N4UD16"/>
<dbReference type="PROSITE" id="PS00154">
    <property type="entry name" value="ATPASE_E1_E2"/>
    <property type="match status" value="1"/>
</dbReference>
<dbReference type="NCBIfam" id="TIGR01494">
    <property type="entry name" value="ATPase_P-type"/>
    <property type="match status" value="1"/>
</dbReference>
<dbReference type="FunFam" id="3.40.50.1000:FF:000056">
    <property type="entry name" value="Cation-transporting ATPase"/>
    <property type="match status" value="1"/>
</dbReference>
<evidence type="ECO:0000256" key="8">
    <source>
        <dbReference type="ARBA" id="ARBA00022824"/>
    </source>
</evidence>
<evidence type="ECO:0000256" key="11">
    <source>
        <dbReference type="ARBA" id="ARBA00022967"/>
    </source>
</evidence>
<dbReference type="GO" id="GO:0046872">
    <property type="term" value="F:metal ion binding"/>
    <property type="evidence" value="ECO:0007669"/>
    <property type="project" value="UniProtKB-KW"/>
</dbReference>
<evidence type="ECO:0000256" key="9">
    <source>
        <dbReference type="ARBA" id="ARBA00022840"/>
    </source>
</evidence>
<dbReference type="SFLD" id="SFLDF00027">
    <property type="entry name" value="p-type_atpase"/>
    <property type="match status" value="1"/>
</dbReference>
<dbReference type="Pfam" id="PF23143">
    <property type="entry name" value="2TM_P5A-ATPase"/>
    <property type="match status" value="1"/>
</dbReference>
<keyword evidence="3" id="KW-0813">Transport</keyword>
<dbReference type="InterPro" id="IPR018303">
    <property type="entry name" value="ATPase_P-typ_P_site"/>
</dbReference>
<organism evidence="19 21">
    <name type="scientific">Dracunculus medinensis</name>
    <name type="common">Guinea worm</name>
    <dbReference type="NCBI Taxonomy" id="318479"/>
    <lineage>
        <taxon>Eukaryota</taxon>
        <taxon>Metazoa</taxon>
        <taxon>Ecdysozoa</taxon>
        <taxon>Nematoda</taxon>
        <taxon>Chromadorea</taxon>
        <taxon>Rhabditida</taxon>
        <taxon>Spirurina</taxon>
        <taxon>Dracunculoidea</taxon>
        <taxon>Dracunculidae</taxon>
        <taxon>Dracunculus</taxon>
    </lineage>
</organism>
<evidence type="ECO:0000313" key="20">
    <source>
        <dbReference type="Proteomes" id="UP000274756"/>
    </source>
</evidence>
<feature type="transmembrane region" description="Helical" evidence="15">
    <location>
        <begin position="53"/>
        <end position="80"/>
    </location>
</feature>
<keyword evidence="13 15" id="KW-0472">Membrane</keyword>
<dbReference type="InterPro" id="IPR044492">
    <property type="entry name" value="P_typ_ATPase_HD_dom"/>
</dbReference>
<feature type="transmembrane region" description="Helical" evidence="15">
    <location>
        <begin position="20"/>
        <end position="41"/>
    </location>
</feature>
<protein>
    <submittedName>
        <fullName evidence="21">Cation-transporting ATPase</fullName>
    </submittedName>
</protein>
<evidence type="ECO:0000313" key="18">
    <source>
        <dbReference type="EMBL" id="VDN59016.1"/>
    </source>
</evidence>
<dbReference type="InterPro" id="IPR057255">
    <property type="entry name" value="2TM_P5A-ATPase"/>
</dbReference>
<feature type="transmembrane region" description="Helical" evidence="15">
    <location>
        <begin position="1112"/>
        <end position="1131"/>
    </location>
</feature>
<dbReference type="InterPro" id="IPR023214">
    <property type="entry name" value="HAD_sf"/>
</dbReference>
<dbReference type="GO" id="GO:0015662">
    <property type="term" value="F:P-type ion transporter activity"/>
    <property type="evidence" value="ECO:0007669"/>
    <property type="project" value="TreeGrafter"/>
</dbReference>
<dbReference type="GO" id="GO:0006874">
    <property type="term" value="P:intracellular calcium ion homeostasis"/>
    <property type="evidence" value="ECO:0007669"/>
    <property type="project" value="TreeGrafter"/>
</dbReference>
<dbReference type="FunFam" id="3.40.1110.10:FF:000098">
    <property type="entry name" value="Cation-transporting ATPase"/>
    <property type="match status" value="1"/>
</dbReference>
<evidence type="ECO:0000256" key="5">
    <source>
        <dbReference type="ARBA" id="ARBA00022692"/>
    </source>
</evidence>
<evidence type="ECO:0000313" key="19">
    <source>
        <dbReference type="Proteomes" id="UP000038040"/>
    </source>
</evidence>
<feature type="compositionally biased region" description="Polar residues" evidence="14">
    <location>
        <begin position="871"/>
        <end position="890"/>
    </location>
</feature>
<feature type="transmembrane region" description="Helical" evidence="15">
    <location>
        <begin position="395"/>
        <end position="414"/>
    </location>
</feature>
<dbReference type="GO" id="GO:0005789">
    <property type="term" value="C:endoplasmic reticulum membrane"/>
    <property type="evidence" value="ECO:0007669"/>
    <property type="project" value="UniProtKB-SubCell"/>
</dbReference>
<dbReference type="SUPFAM" id="SSF81660">
    <property type="entry name" value="Metal cation-transporting ATPase, ATP-binding domain N"/>
    <property type="match status" value="1"/>
</dbReference>
<dbReference type="SUPFAM" id="SSF56784">
    <property type="entry name" value="HAD-like"/>
    <property type="match status" value="1"/>
</dbReference>
<evidence type="ECO:0000256" key="3">
    <source>
        <dbReference type="ARBA" id="ARBA00022448"/>
    </source>
</evidence>
<comment type="similarity">
    <text evidence="2">Belongs to the cation transport ATPase (P-type) (TC 3.A.3) family. Type V subfamily.</text>
</comment>
<evidence type="ECO:0000256" key="6">
    <source>
        <dbReference type="ARBA" id="ARBA00022723"/>
    </source>
</evidence>
<dbReference type="SUPFAM" id="SSF81653">
    <property type="entry name" value="Calcium ATPase, transduction domain A"/>
    <property type="match status" value="1"/>
</dbReference>
<dbReference type="InterPro" id="IPR023298">
    <property type="entry name" value="ATPase_P-typ_TM_dom_sf"/>
</dbReference>
<reference evidence="18 20" key="2">
    <citation type="submission" date="2018-11" db="EMBL/GenBank/DDBJ databases">
        <authorList>
            <consortium name="Pathogen Informatics"/>
        </authorList>
    </citation>
    <scope>NUCLEOTIDE SEQUENCE [LARGE SCALE GENOMIC DNA]</scope>
</reference>
<dbReference type="InterPro" id="IPR036412">
    <property type="entry name" value="HAD-like_sf"/>
</dbReference>
<evidence type="ECO:0000256" key="2">
    <source>
        <dbReference type="ARBA" id="ARBA00006000"/>
    </source>
</evidence>
<accession>A0A0N4UD16</accession>
<feature type="transmembrane region" description="Helical" evidence="15">
    <location>
        <begin position="1075"/>
        <end position="1097"/>
    </location>
</feature>
<keyword evidence="6" id="KW-0479">Metal-binding</keyword>
<keyword evidence="5 15" id="KW-0812">Transmembrane</keyword>
<dbReference type="EMBL" id="UYYG01001175">
    <property type="protein sequence ID" value="VDN59016.1"/>
    <property type="molecule type" value="Genomic_DNA"/>
</dbReference>
<feature type="domain" description="P5A-ATPase transmembrane helical hairpin" evidence="17">
    <location>
        <begin position="16"/>
        <end position="78"/>
    </location>
</feature>
<dbReference type="InterPro" id="IPR059000">
    <property type="entry name" value="ATPase_P-type_domA"/>
</dbReference>
<dbReference type="Pfam" id="PF13246">
    <property type="entry name" value="Cation_ATPase"/>
    <property type="match status" value="1"/>
</dbReference>
<evidence type="ECO:0000256" key="12">
    <source>
        <dbReference type="ARBA" id="ARBA00022989"/>
    </source>
</evidence>
<feature type="domain" description="P-type ATPase A" evidence="16">
    <location>
        <begin position="251"/>
        <end position="379"/>
    </location>
</feature>
<evidence type="ECO:0000256" key="15">
    <source>
        <dbReference type="SAM" id="Phobius"/>
    </source>
</evidence>